<name>A0AA91F4G8_9MYCO</name>
<dbReference type="GO" id="GO:0020037">
    <property type="term" value="F:heme binding"/>
    <property type="evidence" value="ECO:0007669"/>
    <property type="project" value="InterPro"/>
</dbReference>
<proteinExistence type="predicted"/>
<keyword evidence="1" id="KW-0732">Signal</keyword>
<comment type="caution">
    <text evidence="2">The sequence shown here is derived from an EMBL/GenBank/DDBJ whole genome shotgun (WGS) entry which is preliminary data.</text>
</comment>
<sequence length="111" mass="11623">MSDLISMPAAVGFAALVLTGGQAAASADPDTDPVVNTTCTYSQVVSAMNDQAPGDAEQFNATPAERSWLQNFLAAPPAQRQQIVDQAQGTPDGTHYVALFSPLANACDNYY</sequence>
<feature type="signal peptide" evidence="1">
    <location>
        <begin position="1"/>
        <end position="23"/>
    </location>
</feature>
<dbReference type="RefSeq" id="WP_065039055.1">
    <property type="nucleotide sequence ID" value="NZ_LZME01000023.1"/>
</dbReference>
<evidence type="ECO:0000313" key="3">
    <source>
        <dbReference type="Proteomes" id="UP000093712"/>
    </source>
</evidence>
<dbReference type="InterPro" id="IPR032407">
    <property type="entry name" value="MHB"/>
</dbReference>
<dbReference type="NCBIfam" id="TIGR04529">
    <property type="entry name" value="MTB_hemophore"/>
    <property type="match status" value="1"/>
</dbReference>
<feature type="chain" id="PRO_5041734971" description="Hemophore-related protein" evidence="1">
    <location>
        <begin position="24"/>
        <end position="111"/>
    </location>
</feature>
<accession>A0AA91F4G8</accession>
<reference evidence="2 3" key="1">
    <citation type="submission" date="2016-06" db="EMBL/GenBank/DDBJ databases">
        <authorList>
            <person name="Sutton G."/>
            <person name="Brinkac L."/>
            <person name="Sanka R."/>
            <person name="Adams M."/>
            <person name="Lau E."/>
            <person name="Garcia-Basteiro A."/>
            <person name="Lopez-Varela E."/>
            <person name="Palencia S."/>
        </authorList>
    </citation>
    <scope>NUCLEOTIDE SEQUENCE [LARGE SCALE GENOMIC DNA]</scope>
    <source>
        <strain evidence="2 3">1211594.5</strain>
    </source>
</reference>
<protein>
    <recommendedName>
        <fullName evidence="4">Hemophore-related protein</fullName>
    </recommendedName>
</protein>
<dbReference type="EMBL" id="LZME01000023">
    <property type="protein sequence ID" value="OBK88614.1"/>
    <property type="molecule type" value="Genomic_DNA"/>
</dbReference>
<evidence type="ECO:0000256" key="1">
    <source>
        <dbReference type="SAM" id="SignalP"/>
    </source>
</evidence>
<gene>
    <name evidence="2" type="ORF">A5649_15350</name>
</gene>
<organism evidence="2 3">
    <name type="scientific">Mycolicibacter heraklionensis</name>
    <dbReference type="NCBI Taxonomy" id="512402"/>
    <lineage>
        <taxon>Bacteria</taxon>
        <taxon>Bacillati</taxon>
        <taxon>Actinomycetota</taxon>
        <taxon>Actinomycetes</taxon>
        <taxon>Mycobacteriales</taxon>
        <taxon>Mycobacteriaceae</taxon>
        <taxon>Mycolicibacter</taxon>
    </lineage>
</organism>
<dbReference type="Proteomes" id="UP000093712">
    <property type="component" value="Unassembled WGS sequence"/>
</dbReference>
<evidence type="ECO:0008006" key="4">
    <source>
        <dbReference type="Google" id="ProtNLM"/>
    </source>
</evidence>
<evidence type="ECO:0000313" key="2">
    <source>
        <dbReference type="EMBL" id="OBK88614.1"/>
    </source>
</evidence>
<dbReference type="AlphaFoldDB" id="A0AA91F4G8"/>